<dbReference type="AlphaFoldDB" id="A0A124FZ52"/>
<evidence type="ECO:0000256" key="1">
    <source>
        <dbReference type="SAM" id="Phobius"/>
    </source>
</evidence>
<comment type="caution">
    <text evidence="2">The sequence shown here is derived from an EMBL/GenBank/DDBJ whole genome shotgun (WGS) entry which is preliminary data.</text>
</comment>
<sequence>MYPEGYSAKTLRKKGSSEVPAIKEKDGDLGWFSISTTALFLIAGKGFFALRVLYVFLEGVLLLKEYKAR</sequence>
<organism evidence="2 3">
    <name type="scientific">Pelotomaculum thermopropionicum</name>
    <dbReference type="NCBI Taxonomy" id="110500"/>
    <lineage>
        <taxon>Bacteria</taxon>
        <taxon>Bacillati</taxon>
        <taxon>Bacillota</taxon>
        <taxon>Clostridia</taxon>
        <taxon>Eubacteriales</taxon>
        <taxon>Desulfotomaculaceae</taxon>
        <taxon>Pelotomaculum</taxon>
    </lineage>
</organism>
<proteinExistence type="predicted"/>
<evidence type="ECO:0000313" key="3">
    <source>
        <dbReference type="Proteomes" id="UP000054705"/>
    </source>
</evidence>
<dbReference type="EMBL" id="LGGS01000039">
    <property type="protein sequence ID" value="KUK83260.1"/>
    <property type="molecule type" value="Genomic_DNA"/>
</dbReference>
<name>A0A124FZ52_9FIRM</name>
<keyword evidence="1" id="KW-1133">Transmembrane helix</keyword>
<evidence type="ECO:0000313" key="2">
    <source>
        <dbReference type="EMBL" id="KUK83260.1"/>
    </source>
</evidence>
<gene>
    <name evidence="2" type="ORF">XD97_0226</name>
</gene>
<accession>A0A124FZ52</accession>
<dbReference type="Proteomes" id="UP000054705">
    <property type="component" value="Unassembled WGS sequence"/>
</dbReference>
<feature type="transmembrane region" description="Helical" evidence="1">
    <location>
        <begin position="38"/>
        <end position="63"/>
    </location>
</feature>
<keyword evidence="1" id="KW-0472">Membrane</keyword>
<reference evidence="3" key="1">
    <citation type="journal article" date="2015" name="MBio">
        <title>Genome-Resolved Metagenomic Analysis Reveals Roles for Candidate Phyla and Other Microbial Community Members in Biogeochemical Transformations in Oil Reservoirs.</title>
        <authorList>
            <person name="Hu P."/>
            <person name="Tom L."/>
            <person name="Singh A."/>
            <person name="Thomas B.C."/>
            <person name="Baker B.J."/>
            <person name="Piceno Y.M."/>
            <person name="Andersen G.L."/>
            <person name="Banfield J.F."/>
        </authorList>
    </citation>
    <scope>NUCLEOTIDE SEQUENCE [LARGE SCALE GENOMIC DNA]</scope>
</reference>
<protein>
    <submittedName>
        <fullName evidence="2">Uncharacterized protein</fullName>
    </submittedName>
</protein>
<keyword evidence="1" id="KW-0812">Transmembrane</keyword>